<evidence type="ECO:0000256" key="7">
    <source>
        <dbReference type="ARBA" id="ARBA00023136"/>
    </source>
</evidence>
<dbReference type="InParanoid" id="A0A1Z5TBI0"/>
<dbReference type="Pfam" id="PF07992">
    <property type="entry name" value="Pyr_redox_2"/>
    <property type="match status" value="1"/>
</dbReference>
<evidence type="ECO:0000256" key="9">
    <source>
        <dbReference type="ARBA" id="ARBA00023284"/>
    </source>
</evidence>
<evidence type="ECO:0000313" key="16">
    <source>
        <dbReference type="EMBL" id="OTA33395.1"/>
    </source>
</evidence>
<dbReference type="InterPro" id="IPR039766">
    <property type="entry name" value="Vps53"/>
</dbReference>
<dbReference type="SUPFAM" id="SSF51905">
    <property type="entry name" value="FAD/NAD(P)-binding domain"/>
    <property type="match status" value="1"/>
</dbReference>
<dbReference type="Pfam" id="PF16854">
    <property type="entry name" value="VPS53_C"/>
    <property type="match status" value="1"/>
</dbReference>
<feature type="region of interest" description="Disordered" evidence="12">
    <location>
        <begin position="730"/>
        <end position="850"/>
    </location>
</feature>
<dbReference type="PRINTS" id="PR00368">
    <property type="entry name" value="FADPNR"/>
</dbReference>
<keyword evidence="9 10" id="KW-0676">Redox-active center</keyword>
<comment type="cofactor">
    <cofactor evidence="10">
        <name>FAD</name>
        <dbReference type="ChEBI" id="CHEBI:57692"/>
    </cofactor>
    <text evidence="10">Binds 1 FAD per subunit.</text>
</comment>
<evidence type="ECO:0000256" key="6">
    <source>
        <dbReference type="ARBA" id="ARBA00023034"/>
    </source>
</evidence>
<keyword evidence="10" id="KW-0285">Flavoprotein</keyword>
<feature type="compositionally biased region" description="Pro residues" evidence="12">
    <location>
        <begin position="1003"/>
        <end position="1014"/>
    </location>
</feature>
<dbReference type="PROSITE" id="PS00573">
    <property type="entry name" value="PYRIDINE_REDOX_2"/>
    <property type="match status" value="1"/>
</dbReference>
<evidence type="ECO:0000313" key="17">
    <source>
        <dbReference type="Proteomes" id="UP000194280"/>
    </source>
</evidence>
<evidence type="ECO:0000256" key="1">
    <source>
        <dbReference type="ARBA" id="ARBA00004150"/>
    </source>
</evidence>
<dbReference type="EMBL" id="MUNK01000076">
    <property type="protein sequence ID" value="OTA33395.1"/>
    <property type="molecule type" value="Genomic_DNA"/>
</dbReference>
<accession>A0A1Z5TBI0</accession>
<protein>
    <recommendedName>
        <fullName evidence="10">Thioredoxin reductase</fullName>
        <ecNumber evidence="10">1.8.1.9</ecNumber>
    </recommendedName>
</protein>
<gene>
    <name evidence="16" type="ORF">BTJ68_07380</name>
</gene>
<dbReference type="VEuPathDB" id="FungiDB:BTJ68_07380"/>
<evidence type="ECO:0000259" key="15">
    <source>
        <dbReference type="Pfam" id="PF16854"/>
    </source>
</evidence>
<feature type="compositionally biased region" description="Gly residues" evidence="12">
    <location>
        <begin position="934"/>
        <end position="950"/>
    </location>
</feature>
<dbReference type="InterPro" id="IPR031745">
    <property type="entry name" value="Vps53_C"/>
</dbReference>
<feature type="compositionally biased region" description="Gly residues" evidence="12">
    <location>
        <begin position="989"/>
        <end position="999"/>
    </location>
</feature>
<feature type="domain" description="FAD/NAD(P)-binding" evidence="14">
    <location>
        <begin position="1096"/>
        <end position="1401"/>
    </location>
</feature>
<feature type="region of interest" description="Disordered" evidence="12">
    <location>
        <begin position="986"/>
        <end position="1018"/>
    </location>
</feature>
<dbReference type="InterPro" id="IPR036188">
    <property type="entry name" value="FAD/NAD-bd_sf"/>
</dbReference>
<sequence>MPQPNGVSKPNDPLDAVDYDPIDHLNALFSHQSTLSSAPAVSASLNRYQNALDADLASLVTSQSSEDADSVRRIQDAKAELEQLFAKIEGVRERALETERTITEMTADIKRLDSTKRNLTLSMTALKRLQMLTNAYEQLRGLIQTRQYRDVAQLLQAVIQLMAHFKSYRSIDQIAALSRNVGDVQRELLEQVCEDFELAFAKGEVQQKRSMLSEACQVMDALGEHARVRLITWYCNTQLREYRQVFRGNDEAGSLDNISRRYSWFNRMLKTYDVEHASIFPQHWRVNEMLANSFCESTREDYKGILQRSMRRTDGQPPDVNLLLSCLQETLDFEHGLERRFAADSSRSSMDTITSGISEKRPTHGFTQAISEAFEPYLSIWVESQDKQLASLIPKYRTQPVKPPDEEFHNQLVTPSSTELFHQYRITFAQCAKLSTGSRLLELSQTFAKYLDAYSQQVLFFYLSQKTGGPSIEDAVVILNTADYCYQTTTQLEDRIKQRIDDEFKDKVDMQNQADAFMGVASAAVRSLVHKAEADCQPAWREMRNVAWAKMESVGDQSGYVSVLLTRVRERSQEILRLLHKQQFARAYCDNLVDGLTQIFITNIAASKPISETGAEQMLLDSYVLKKGLSELSTLTAEDQQQYGTSTATRPSALNQTAFTKRVNTSMARLDMILKTLQVRSVPPEGLVQAYLIHIRDRSEANFRKILELKGIVRKGEQHHLVELFNAHKASPSSGAATATTTVPGSQPGGGGGLQASNPTLASLNMSGAPPSSTSSSIPQHHLPPSLLGGGGGNSSASQAPTPVSQPQHLSSTAQSASSSGGGGSGLQAFRDHNPLTHSTPSLPLMTGSRFDPSHFGTALMNAARDAGDRFGSPAGHLNLVPGGVGGSSSNAASRGASPPPPSSPSNTFGFAGFSLGGGQQRQGEGSASASSTAGGGSGGGAGAGTGGNGSPASAAAGSAATAGISEDDRAPSGVFNENLKNFGKFFRRGGGGGGGGAGDSSVPPPTSPPPPVPFSTLFPKSQKVAKVFARAFARGASRPLRAGLSLPLAAASFYRPANNTAPLVSEAATASASAHPGTAAPLSLLQQQSRKMHSKLVIIGSGPGGHTAAIYAARADLKPVMYEGFLALGIAAGGQLTTTDEVENFPGFQMIKGGTLMDQMRAQSEACGTEIVSQTVGKVDFSQRPFKYWLHPMGDDEGLEEETHTADSIIIATGAKARRLDLPGEEKYWGNGVSACAVCDGSLPIFREKPLVVIGGGDSAVEESVYLTKKASKVTVLVRRDVLRASKTNAKRLAANPKVEIKYNTQGVEVKGDEGDRGLMRSMVIKNNKTGETEEIPANGLFYAVGHDPATQLFRGQLKMDEDGYLVTTPGTTETSVPGVFAAGDVQDKKYRQAVTSAGTGCMAALEAEKWLAEQEDVPDVQDGIAGESEVKKGNPEANGEVPEYRQNPLL</sequence>
<dbReference type="InterPro" id="IPR005982">
    <property type="entry name" value="Thioredox_Rdtase"/>
</dbReference>
<evidence type="ECO:0000256" key="11">
    <source>
        <dbReference type="SAM" id="Coils"/>
    </source>
</evidence>
<feature type="compositionally biased region" description="Low complexity" evidence="12">
    <location>
        <begin position="730"/>
        <end position="746"/>
    </location>
</feature>
<feature type="compositionally biased region" description="Low complexity" evidence="12">
    <location>
        <begin position="888"/>
        <end position="897"/>
    </location>
</feature>
<dbReference type="GO" id="GO:0000938">
    <property type="term" value="C:GARP complex"/>
    <property type="evidence" value="ECO:0007669"/>
    <property type="project" value="InterPro"/>
</dbReference>
<organism evidence="16 17">
    <name type="scientific">Hortaea werneckii EXF-2000</name>
    <dbReference type="NCBI Taxonomy" id="1157616"/>
    <lineage>
        <taxon>Eukaryota</taxon>
        <taxon>Fungi</taxon>
        <taxon>Dikarya</taxon>
        <taxon>Ascomycota</taxon>
        <taxon>Pezizomycotina</taxon>
        <taxon>Dothideomycetes</taxon>
        <taxon>Dothideomycetidae</taxon>
        <taxon>Mycosphaerellales</taxon>
        <taxon>Teratosphaeriaceae</taxon>
        <taxon>Hortaea</taxon>
    </lineage>
</organism>
<reference evidence="16 17" key="1">
    <citation type="submission" date="2017-01" db="EMBL/GenBank/DDBJ databases">
        <title>The recent genome duplication of the halophilic yeast Hortaea werneckii: insights from long-read sequencing.</title>
        <authorList>
            <person name="Sinha S."/>
            <person name="Flibotte S."/>
            <person name="Neira M."/>
            <person name="Lenassi M."/>
            <person name="Gostincar C."/>
            <person name="Stajich J.E."/>
            <person name="Nislow C.E."/>
        </authorList>
    </citation>
    <scope>NUCLEOTIDE SEQUENCE [LARGE SCALE GENOMIC DNA]</scope>
    <source>
        <strain evidence="16 17">EXF-2000</strain>
    </source>
</reference>
<comment type="caution">
    <text evidence="16">The sequence shown here is derived from an EMBL/GenBank/DDBJ whole genome shotgun (WGS) entry which is preliminary data.</text>
</comment>
<dbReference type="GO" id="GO:0042147">
    <property type="term" value="P:retrograde transport, endosome to Golgi"/>
    <property type="evidence" value="ECO:0007669"/>
    <property type="project" value="InterPro"/>
</dbReference>
<keyword evidence="11" id="KW-0175">Coiled coil</keyword>
<evidence type="ECO:0000256" key="12">
    <source>
        <dbReference type="SAM" id="MobiDB-lite"/>
    </source>
</evidence>
<feature type="compositionally biased region" description="Low complexity" evidence="12">
    <location>
        <begin position="810"/>
        <end position="819"/>
    </location>
</feature>
<dbReference type="STRING" id="1157616.A0A1Z5TBI0"/>
<dbReference type="Proteomes" id="UP000194280">
    <property type="component" value="Unassembled WGS sequence"/>
</dbReference>
<name>A0A1Z5TBI0_HORWE</name>
<keyword evidence="10" id="KW-0521">NADP</keyword>
<keyword evidence="17" id="KW-1185">Reference proteome</keyword>
<dbReference type="GO" id="GO:0010008">
    <property type="term" value="C:endosome membrane"/>
    <property type="evidence" value="ECO:0007669"/>
    <property type="project" value="UniProtKB-SubCell"/>
</dbReference>
<dbReference type="InterPro" id="IPR038260">
    <property type="entry name" value="Vps53_C_sf"/>
</dbReference>
<keyword evidence="7" id="KW-0472">Membrane</keyword>
<comment type="catalytic activity">
    <reaction evidence="10">
        <text>[thioredoxin]-dithiol + NADP(+) = [thioredoxin]-disulfide + NADPH + H(+)</text>
        <dbReference type="Rhea" id="RHEA:20345"/>
        <dbReference type="Rhea" id="RHEA-COMP:10698"/>
        <dbReference type="Rhea" id="RHEA-COMP:10700"/>
        <dbReference type="ChEBI" id="CHEBI:15378"/>
        <dbReference type="ChEBI" id="CHEBI:29950"/>
        <dbReference type="ChEBI" id="CHEBI:50058"/>
        <dbReference type="ChEBI" id="CHEBI:57783"/>
        <dbReference type="ChEBI" id="CHEBI:58349"/>
        <dbReference type="EC" id="1.8.1.9"/>
    </reaction>
</comment>
<feature type="compositionally biased region" description="Low complexity" evidence="12">
    <location>
        <begin position="767"/>
        <end position="787"/>
    </location>
</feature>
<evidence type="ECO:0000256" key="2">
    <source>
        <dbReference type="ARBA" id="ARBA00004481"/>
    </source>
</evidence>
<evidence type="ECO:0000256" key="4">
    <source>
        <dbReference type="ARBA" id="ARBA00022753"/>
    </source>
</evidence>
<dbReference type="GO" id="GO:0019430">
    <property type="term" value="P:removal of superoxide radicals"/>
    <property type="evidence" value="ECO:0007669"/>
    <property type="project" value="InterPro"/>
</dbReference>
<evidence type="ECO:0000256" key="8">
    <source>
        <dbReference type="ARBA" id="ARBA00023157"/>
    </source>
</evidence>
<dbReference type="InterPro" id="IPR008255">
    <property type="entry name" value="Pyr_nucl-diS_OxRdtase_2_AS"/>
</dbReference>
<comment type="subcellular location">
    <subcellularLocation>
        <location evidence="2">Endosome membrane</location>
        <topology evidence="2">Peripheral membrane protein</topology>
    </subcellularLocation>
    <subcellularLocation>
        <location evidence="1">Golgi apparatus</location>
        <location evidence="1">trans-Golgi network membrane</location>
        <topology evidence="1">Peripheral membrane protein</topology>
    </subcellularLocation>
</comment>
<dbReference type="GO" id="GO:0004791">
    <property type="term" value="F:thioredoxin-disulfide reductase (NADPH) activity"/>
    <property type="evidence" value="ECO:0007669"/>
    <property type="project" value="UniProtKB-EC"/>
</dbReference>
<evidence type="ECO:0000259" key="14">
    <source>
        <dbReference type="Pfam" id="PF07992"/>
    </source>
</evidence>
<dbReference type="InterPro" id="IPR023753">
    <property type="entry name" value="FAD/NAD-binding_dom"/>
</dbReference>
<evidence type="ECO:0000256" key="10">
    <source>
        <dbReference type="RuleBase" id="RU003881"/>
    </source>
</evidence>
<dbReference type="PANTHER" id="PTHR12820:SF0">
    <property type="entry name" value="VACUOLAR PROTEIN SORTING-ASSOCIATED PROTEIN 53 HOMOLOG"/>
    <property type="match status" value="1"/>
</dbReference>
<feature type="region of interest" description="Disordered" evidence="12">
    <location>
        <begin position="1417"/>
        <end position="1452"/>
    </location>
</feature>
<dbReference type="EC" id="1.8.1.9" evidence="10"/>
<dbReference type="Gene3D" id="3.50.50.60">
    <property type="entry name" value="FAD/NAD(P)-binding domain"/>
    <property type="match status" value="2"/>
</dbReference>
<dbReference type="PANTHER" id="PTHR12820">
    <property type="entry name" value="VACUOLAR SORTING PROTEIN 53"/>
    <property type="match status" value="1"/>
</dbReference>
<keyword evidence="5 10" id="KW-0274">FAD</keyword>
<dbReference type="FunCoup" id="A0A1Z5TBI0">
    <property type="interactions" value="1378"/>
</dbReference>
<evidence type="ECO:0000256" key="5">
    <source>
        <dbReference type="ARBA" id="ARBA00022827"/>
    </source>
</evidence>
<feature type="region of interest" description="Disordered" evidence="12">
    <location>
        <begin position="873"/>
        <end position="956"/>
    </location>
</feature>
<dbReference type="OrthoDB" id="10261632at2759"/>
<keyword evidence="8" id="KW-1015">Disulfide bond</keyword>
<dbReference type="PRINTS" id="PR00469">
    <property type="entry name" value="PNDRDTASEII"/>
</dbReference>
<keyword evidence="10" id="KW-0560">Oxidoreductase</keyword>
<dbReference type="Pfam" id="PF04100">
    <property type="entry name" value="Vps53_N"/>
    <property type="match status" value="1"/>
</dbReference>
<comment type="similarity">
    <text evidence="3">Belongs to the VPS53 family.</text>
</comment>
<dbReference type="GO" id="GO:0005829">
    <property type="term" value="C:cytosol"/>
    <property type="evidence" value="ECO:0007669"/>
    <property type="project" value="GOC"/>
</dbReference>
<dbReference type="Gene3D" id="1.10.357.110">
    <property type="entry name" value="Vacuolar protein sorting-associated protein 53, C-terminus"/>
    <property type="match status" value="1"/>
</dbReference>
<feature type="domain" description="Vps53 N-terminal" evidence="13">
    <location>
        <begin position="18"/>
        <end position="396"/>
    </location>
</feature>
<evidence type="ECO:0000256" key="3">
    <source>
        <dbReference type="ARBA" id="ARBA00008628"/>
    </source>
</evidence>
<dbReference type="NCBIfam" id="TIGR01292">
    <property type="entry name" value="TRX_reduct"/>
    <property type="match status" value="1"/>
</dbReference>
<feature type="domain" description="Vps53 C-terminal" evidence="15">
    <location>
        <begin position="616"/>
        <end position="712"/>
    </location>
</feature>
<evidence type="ECO:0000259" key="13">
    <source>
        <dbReference type="Pfam" id="PF04100"/>
    </source>
</evidence>
<feature type="coiled-coil region" evidence="11">
    <location>
        <begin position="74"/>
        <end position="101"/>
    </location>
</feature>
<feature type="compositionally biased region" description="Polar residues" evidence="12">
    <location>
        <begin position="755"/>
        <end position="766"/>
    </location>
</feature>
<proteinExistence type="inferred from homology"/>
<keyword evidence="6" id="KW-0333">Golgi apparatus</keyword>
<keyword evidence="4" id="KW-0967">Endosome</keyword>
<dbReference type="InterPro" id="IPR007234">
    <property type="entry name" value="Vps53_N"/>
</dbReference>